<keyword evidence="1" id="KW-1185">Reference proteome</keyword>
<evidence type="ECO:0000313" key="1">
    <source>
        <dbReference type="Proteomes" id="UP000887581"/>
    </source>
</evidence>
<evidence type="ECO:0000313" key="2">
    <source>
        <dbReference type="WBParaSite" id="sdigi.contig21.g1806.t1"/>
    </source>
</evidence>
<organism evidence="1 2">
    <name type="scientific">Setaria digitata</name>
    <dbReference type="NCBI Taxonomy" id="48799"/>
    <lineage>
        <taxon>Eukaryota</taxon>
        <taxon>Metazoa</taxon>
        <taxon>Ecdysozoa</taxon>
        <taxon>Nematoda</taxon>
        <taxon>Chromadorea</taxon>
        <taxon>Rhabditida</taxon>
        <taxon>Spirurina</taxon>
        <taxon>Spiruromorpha</taxon>
        <taxon>Filarioidea</taxon>
        <taxon>Setariidae</taxon>
        <taxon>Setaria</taxon>
    </lineage>
</organism>
<dbReference type="WBParaSite" id="sdigi.contig21.g1806.t1">
    <property type="protein sequence ID" value="sdigi.contig21.g1806.t1"/>
    <property type="gene ID" value="sdigi.contig21.g1806"/>
</dbReference>
<name>A0A915PRR0_9BILA</name>
<proteinExistence type="predicted"/>
<dbReference type="AlphaFoldDB" id="A0A915PRR0"/>
<accession>A0A915PRR0</accession>
<protein>
    <submittedName>
        <fullName evidence="2">Uncharacterized protein</fullName>
    </submittedName>
</protein>
<sequence>MRQGSAKKMTKEACDRPSLQFFVTVHFGAEWYFTAHASCTGYVWVIVEEKMRSEDGWGGLESIKEHE</sequence>
<reference evidence="2" key="1">
    <citation type="submission" date="2022-11" db="UniProtKB">
        <authorList>
            <consortium name="WormBaseParasite"/>
        </authorList>
    </citation>
    <scope>IDENTIFICATION</scope>
</reference>
<dbReference type="Proteomes" id="UP000887581">
    <property type="component" value="Unplaced"/>
</dbReference>